<name>A0A1G6RYF4_9PROT</name>
<evidence type="ECO:0000313" key="4">
    <source>
        <dbReference type="Proteomes" id="UP000198925"/>
    </source>
</evidence>
<evidence type="ECO:0000313" key="3">
    <source>
        <dbReference type="EMBL" id="SDD09451.1"/>
    </source>
</evidence>
<keyword evidence="2" id="KW-0812">Transmembrane</keyword>
<sequence length="85" mass="9167">MQDILDRRRTEAAQALRPNPTAWQQARPRAVAVVESRPAGPRLGELVQRLLLQGASGNPKAMLGAATLAWTAALLGVAWLLDVFP</sequence>
<dbReference type="EMBL" id="FMZX01000004">
    <property type="protein sequence ID" value="SDD09451.1"/>
    <property type="molecule type" value="Genomic_DNA"/>
</dbReference>
<dbReference type="Proteomes" id="UP000198925">
    <property type="component" value="Unassembled WGS sequence"/>
</dbReference>
<feature type="transmembrane region" description="Helical" evidence="2">
    <location>
        <begin position="61"/>
        <end position="81"/>
    </location>
</feature>
<dbReference type="RefSeq" id="WP_090568114.1">
    <property type="nucleotide sequence ID" value="NZ_FMXZ01000015.1"/>
</dbReference>
<dbReference type="OrthoDB" id="9985619at2"/>
<keyword evidence="2" id="KW-0472">Membrane</keyword>
<gene>
    <name evidence="3" type="ORF">SAMN04487779_1004183</name>
</gene>
<feature type="compositionally biased region" description="Basic and acidic residues" evidence="1">
    <location>
        <begin position="1"/>
        <end position="11"/>
    </location>
</feature>
<feature type="region of interest" description="Disordered" evidence="1">
    <location>
        <begin position="1"/>
        <end position="23"/>
    </location>
</feature>
<evidence type="ECO:0000256" key="1">
    <source>
        <dbReference type="SAM" id="MobiDB-lite"/>
    </source>
</evidence>
<accession>A0A1G6RYF4</accession>
<organism evidence="3 4">
    <name type="scientific">Belnapia rosea</name>
    <dbReference type="NCBI Taxonomy" id="938405"/>
    <lineage>
        <taxon>Bacteria</taxon>
        <taxon>Pseudomonadati</taxon>
        <taxon>Pseudomonadota</taxon>
        <taxon>Alphaproteobacteria</taxon>
        <taxon>Acetobacterales</taxon>
        <taxon>Roseomonadaceae</taxon>
        <taxon>Belnapia</taxon>
    </lineage>
</organism>
<keyword evidence="2" id="KW-1133">Transmembrane helix</keyword>
<dbReference type="AlphaFoldDB" id="A0A1G6RYF4"/>
<protein>
    <submittedName>
        <fullName evidence="3">Uncharacterized protein</fullName>
    </submittedName>
</protein>
<dbReference type="STRING" id="938405.SAMN02927895_04270"/>
<reference evidence="3 4" key="1">
    <citation type="submission" date="2016-10" db="EMBL/GenBank/DDBJ databases">
        <authorList>
            <person name="de Groot N.N."/>
        </authorList>
    </citation>
    <scope>NUCLEOTIDE SEQUENCE [LARGE SCALE GENOMIC DNA]</scope>
    <source>
        <strain evidence="3 4">CPCC 100156</strain>
    </source>
</reference>
<proteinExistence type="predicted"/>
<keyword evidence="4" id="KW-1185">Reference proteome</keyword>
<evidence type="ECO:0000256" key="2">
    <source>
        <dbReference type="SAM" id="Phobius"/>
    </source>
</evidence>